<evidence type="ECO:0000313" key="4">
    <source>
        <dbReference type="EMBL" id="PRT55891.1"/>
    </source>
</evidence>
<dbReference type="InterPro" id="IPR027357">
    <property type="entry name" value="DOCKER_dom"/>
</dbReference>
<dbReference type="RefSeq" id="XP_024665836.1">
    <property type="nucleotide sequence ID" value="XM_024810068.1"/>
</dbReference>
<dbReference type="GO" id="GO:0005737">
    <property type="term" value="C:cytoplasm"/>
    <property type="evidence" value="ECO:0007669"/>
    <property type="project" value="TreeGrafter"/>
</dbReference>
<dbReference type="Proteomes" id="UP000238350">
    <property type="component" value="Unassembled WGS sequence"/>
</dbReference>
<accession>A0A2T0FLM0</accession>
<dbReference type="SUPFAM" id="SSF48371">
    <property type="entry name" value="ARM repeat"/>
    <property type="match status" value="1"/>
</dbReference>
<dbReference type="Gene3D" id="1.25.40.410">
    <property type="match status" value="1"/>
</dbReference>
<feature type="domain" description="DOCKER" evidence="3">
    <location>
        <begin position="1053"/>
        <end position="1413"/>
    </location>
</feature>
<dbReference type="OrthoDB" id="18896at2759"/>
<feature type="compositionally biased region" description="Low complexity" evidence="2">
    <location>
        <begin position="176"/>
        <end position="192"/>
    </location>
</feature>
<dbReference type="GO" id="GO:0005085">
    <property type="term" value="F:guanyl-nucleotide exchange factor activity"/>
    <property type="evidence" value="ECO:0007669"/>
    <property type="project" value="InterPro"/>
</dbReference>
<dbReference type="Gene3D" id="1.20.58.740">
    <property type="match status" value="1"/>
</dbReference>
<name>A0A2T0FLM0_9ASCO</name>
<dbReference type="GO" id="GO:0007264">
    <property type="term" value="P:small GTPase-mediated signal transduction"/>
    <property type="evidence" value="ECO:0007669"/>
    <property type="project" value="InterPro"/>
</dbReference>
<dbReference type="InterPro" id="IPR043162">
    <property type="entry name" value="DOCK_C_lobe_C"/>
</dbReference>
<dbReference type="PANTHER" id="PTHR45653:SF10">
    <property type="entry name" value="MYOBLAST CITY, ISOFORM B"/>
    <property type="match status" value="1"/>
</dbReference>
<evidence type="ECO:0000256" key="1">
    <source>
        <dbReference type="PROSITE-ProRule" id="PRU00984"/>
    </source>
</evidence>
<feature type="region of interest" description="Disordered" evidence="2">
    <location>
        <begin position="176"/>
        <end position="200"/>
    </location>
</feature>
<dbReference type="GO" id="GO:0031267">
    <property type="term" value="F:small GTPase binding"/>
    <property type="evidence" value="ECO:0007669"/>
    <property type="project" value="TreeGrafter"/>
</dbReference>
<dbReference type="PANTHER" id="PTHR45653">
    <property type="entry name" value="DEDICATOR OF CYTOKINESIS"/>
    <property type="match status" value="1"/>
</dbReference>
<dbReference type="InterPro" id="IPR016024">
    <property type="entry name" value="ARM-type_fold"/>
</dbReference>
<protein>
    <recommendedName>
        <fullName evidence="3">DOCKER domain-containing protein</fullName>
    </recommendedName>
</protein>
<dbReference type="PROSITE" id="PS51651">
    <property type="entry name" value="DOCKER"/>
    <property type="match status" value="1"/>
</dbReference>
<dbReference type="EMBL" id="NDIQ01000022">
    <property type="protein sequence ID" value="PRT55891.1"/>
    <property type="molecule type" value="Genomic_DNA"/>
</dbReference>
<evidence type="ECO:0000313" key="5">
    <source>
        <dbReference type="Proteomes" id="UP000238350"/>
    </source>
</evidence>
<organism evidence="4 5">
    <name type="scientific">Wickerhamiella sorbophila</name>
    <dbReference type="NCBI Taxonomy" id="45607"/>
    <lineage>
        <taxon>Eukaryota</taxon>
        <taxon>Fungi</taxon>
        <taxon>Dikarya</taxon>
        <taxon>Ascomycota</taxon>
        <taxon>Saccharomycotina</taxon>
        <taxon>Dipodascomycetes</taxon>
        <taxon>Dipodascales</taxon>
        <taxon>Trichomonascaceae</taxon>
        <taxon>Wickerhamiella</taxon>
    </lineage>
</organism>
<dbReference type="GeneID" id="36517259"/>
<dbReference type="GO" id="GO:0005886">
    <property type="term" value="C:plasma membrane"/>
    <property type="evidence" value="ECO:0007669"/>
    <property type="project" value="TreeGrafter"/>
</dbReference>
<keyword evidence="5" id="KW-1185">Reference proteome</keyword>
<proteinExistence type="inferred from homology"/>
<evidence type="ECO:0000259" key="3">
    <source>
        <dbReference type="PROSITE" id="PS51651"/>
    </source>
</evidence>
<comment type="similarity">
    <text evidence="1">Belongs to the DOCK family.</text>
</comment>
<comment type="caution">
    <text evidence="4">The sequence shown here is derived from an EMBL/GenBank/DDBJ whole genome shotgun (WGS) entry which is preliminary data.</text>
</comment>
<gene>
    <name evidence="4" type="ORF">B9G98_03511</name>
</gene>
<evidence type="ECO:0000256" key="2">
    <source>
        <dbReference type="SAM" id="MobiDB-lite"/>
    </source>
</evidence>
<reference evidence="4 5" key="1">
    <citation type="submission" date="2017-04" db="EMBL/GenBank/DDBJ databases">
        <title>Genome sequencing of [Candida] sorbophila.</title>
        <authorList>
            <person name="Ahn J.O."/>
        </authorList>
    </citation>
    <scope>NUCLEOTIDE SEQUENCE [LARGE SCALE GENOMIC DNA]</scope>
    <source>
        <strain evidence="4 5">DS02</strain>
    </source>
</reference>
<dbReference type="InterPro" id="IPR043161">
    <property type="entry name" value="DOCK_C_lobe_A"/>
</dbReference>
<dbReference type="STRING" id="45607.A0A2T0FLM0"/>
<dbReference type="InterPro" id="IPR026791">
    <property type="entry name" value="DOCK"/>
</dbReference>
<sequence length="1413" mass="158380">MDTSQLSFNPLTKLCYGKTRSVSQLWLVATDTTGAYYLGYSFMAPNVWSKEPITGRLEKFSQLPVPEIPLRQSELPAKESLILTIWDWFLQLPLYFDQKDDIMAAIDQVLTLCRSQTSLDQALAVVEEFQQAKRMPIIARTVAGTFSACDILDKSAIMLAEDQFRAVKPDLRANSRTTRTSAAVKSARSSASMTTSPLSHDKPWPENITLKVESAKKRAQSGTWEVSFALRSYSSLLCGEVRQQLKPHENIQELCAKFEHVVLDEPGYLVVYICEPRETGNYPVAVGVANISRLIYLGVATFEIPMYCLHANDADGWGKAFETITQAKTSVKYSKQVRSLKVTMQSTELTTPDSGNSDTSPSFLMDSFNPQNRVILSCNNFVLTTDEPGTLYWIKITATGNVQINGKANSSSRSFAVKNGQSLGQQVELAGDLEEGVVLFTVYVKGTALYTGKNKIKGFQDGSNTVALTSNNSFVGYIKLHARILNSSVSYQPTVDKLLNGGGNVSAISLLSQTTQVQFYRQLFERTLRSFVDSPKSRDSIAALNAMCEIGDRVGYLMSLFFNIEQIPVPKLLGCLLSTYGAFLPECNISVHRNLPRILQWLTPHCTVEVELVTETINSLATFVQSGPNYLSKEVLRNFVDIIISFKPIVGFEKLAEYVEAVVEIVPITSDLDVKRQMFFFYAQLSDTPLLSQGDLWIRLLGWTRTAWSSDDLPSIHALAIFLKNVSLTAGSLVEYTSKLIPLLFSVLANLLEKPAVCIGDKLFDRNMNTKRPESEMRGLLICEFTLVLGLFLRSEQLVSSPSVVDGRFCTNALKTVRSLVEAPAFPKSWVSLYVLQVRIAVRCIRYLRPLLPSIKPEKCDRQDLELHSKFLTLSARIFGLRLIKPALLFPAERVAVSGIVADTFEQCLDEFCKVWKELGSHDTDECATGGQILVVNSTPTLIQELMRALLQDSNPDTRQKLSTVLHSVIISGYHGTDEEEARRFLAMFLNCLDGVLSVLAKVELPTPEDVLNFIDALNVPDAIFLTKLETFMNLSIGYYLYENLFTAGSVLRFCGDLKLMRLFELYCTRICSIFRENFRVHGLVYVELAKLYQWNDFSVVNAMEFPRLPQQRASGRKRKLMLMAIDCFTKAKEYAMAISITKELCRPAEAIKDYRSLSELSDKLHVLYGKAEATPELVTHYYLVTFPAHRLPLFSKKLYILEGGGLRIDEVRNALQSEYGIPCVIRDSIDRNKDFIFVETVSPYYDELREAGGTVDTFFKTRPLPGSTSVLDLQVEETIFKCAQGFLLISGMSQVENIKMRVLSPVETALQAVQDKVWQFKVLLNKAVERPPGFEIQLEMALSGVITAPVNGGVALYEVFFTDPEMRLACEELGKLVKLAIEIYATAISEKRKPQVDLFWSAFHKNFHSVVI</sequence>